<organism evidence="2 3">
    <name type="scientific">[Phormidium ambiguum] IAM M-71</name>
    <dbReference type="NCBI Taxonomy" id="454136"/>
    <lineage>
        <taxon>Bacteria</taxon>
        <taxon>Bacillati</taxon>
        <taxon>Cyanobacteriota</taxon>
        <taxon>Cyanophyceae</taxon>
        <taxon>Oscillatoriophycideae</taxon>
        <taxon>Aerosakkonematales</taxon>
        <taxon>Aerosakkonemataceae</taxon>
        <taxon>Floridanema</taxon>
    </lineage>
</organism>
<dbReference type="STRING" id="454136.NIES2119_18950"/>
<dbReference type="RefSeq" id="WP_073595062.1">
    <property type="nucleotide sequence ID" value="NZ_MRCE01000018.1"/>
</dbReference>
<protein>
    <submittedName>
        <fullName evidence="2">Uncharacterized protein</fullName>
    </submittedName>
</protein>
<dbReference type="AlphaFoldDB" id="A0A1U7IGC8"/>
<feature type="transmembrane region" description="Helical" evidence="1">
    <location>
        <begin position="90"/>
        <end position="123"/>
    </location>
</feature>
<keyword evidence="1" id="KW-1133">Transmembrane helix</keyword>
<feature type="transmembrane region" description="Helical" evidence="1">
    <location>
        <begin position="7"/>
        <end position="27"/>
    </location>
</feature>
<keyword evidence="1" id="KW-0472">Membrane</keyword>
<comment type="caution">
    <text evidence="2">The sequence shown here is derived from an EMBL/GenBank/DDBJ whole genome shotgun (WGS) entry which is preliminary data.</text>
</comment>
<keyword evidence="1" id="KW-0812">Transmembrane</keyword>
<accession>A0A1U7IGC8</accession>
<gene>
    <name evidence="2" type="ORF">NIES2119_18950</name>
</gene>
<evidence type="ECO:0000313" key="2">
    <source>
        <dbReference type="EMBL" id="OKH36067.1"/>
    </source>
</evidence>
<feature type="transmembrane region" description="Helical" evidence="1">
    <location>
        <begin position="135"/>
        <end position="160"/>
    </location>
</feature>
<proteinExistence type="predicted"/>
<sequence>MQKVSSSYLLSLLLLFITYMSLGWVLYTNTVQWGLCNGELFGLSVSFKCKWWVLLLIGALILLLAETLAAPLSNLRKFIAMAFESDTRAFIALISLAFITAVLVIWIHFVAYFILLLASALLARLDMVIIGFKDWQAFFTLAIVSLSGFLLGWIAPILTLSP</sequence>
<dbReference type="Proteomes" id="UP000185860">
    <property type="component" value="Unassembled WGS sequence"/>
</dbReference>
<dbReference type="EMBL" id="MRCE01000018">
    <property type="protein sequence ID" value="OKH36067.1"/>
    <property type="molecule type" value="Genomic_DNA"/>
</dbReference>
<evidence type="ECO:0000313" key="3">
    <source>
        <dbReference type="Proteomes" id="UP000185860"/>
    </source>
</evidence>
<reference evidence="2 3" key="1">
    <citation type="submission" date="2016-11" db="EMBL/GenBank/DDBJ databases">
        <title>Draft Genome Sequences of Nine Cyanobacterial Strains from Diverse Habitats.</title>
        <authorList>
            <person name="Zhu T."/>
            <person name="Hou S."/>
            <person name="Lu X."/>
            <person name="Hess W.R."/>
        </authorList>
    </citation>
    <scope>NUCLEOTIDE SEQUENCE [LARGE SCALE GENOMIC DNA]</scope>
    <source>
        <strain evidence="2 3">IAM M-71</strain>
    </source>
</reference>
<feature type="transmembrane region" description="Helical" evidence="1">
    <location>
        <begin position="51"/>
        <end position="69"/>
    </location>
</feature>
<name>A0A1U7IGC8_9CYAN</name>
<evidence type="ECO:0000256" key="1">
    <source>
        <dbReference type="SAM" id="Phobius"/>
    </source>
</evidence>